<dbReference type="AlphaFoldDB" id="A0A7H0SR14"/>
<dbReference type="SUPFAM" id="SSF49498">
    <property type="entry name" value="alpha-Amylase inhibitor tendamistat"/>
    <property type="match status" value="1"/>
</dbReference>
<organism evidence="1 2">
    <name type="scientific">Corynebacterium poyangense</name>
    <dbReference type="NCBI Taxonomy" id="2684405"/>
    <lineage>
        <taxon>Bacteria</taxon>
        <taxon>Bacillati</taxon>
        <taxon>Actinomycetota</taxon>
        <taxon>Actinomycetes</taxon>
        <taxon>Mycobacteriales</taxon>
        <taxon>Corynebacteriaceae</taxon>
        <taxon>Corynebacterium</taxon>
    </lineage>
</organism>
<evidence type="ECO:0000313" key="1">
    <source>
        <dbReference type="EMBL" id="QNQ90989.1"/>
    </source>
</evidence>
<dbReference type="EMBL" id="CP046884">
    <property type="protein sequence ID" value="QNQ90989.1"/>
    <property type="molecule type" value="Genomic_DNA"/>
</dbReference>
<reference evidence="1 2" key="1">
    <citation type="submission" date="2019-12" db="EMBL/GenBank/DDBJ databases">
        <title>Corynebacterium sp. nov., isolated from feces of the Anser Albifrons in China.</title>
        <authorList>
            <person name="Liu Q."/>
        </authorList>
    </citation>
    <scope>NUCLEOTIDE SEQUENCE [LARGE SCALE GENOMIC DNA]</scope>
    <source>
        <strain evidence="1 2">4H37-19</strain>
    </source>
</reference>
<dbReference type="KEGG" id="cpoy:GP475_10360"/>
<sequence>MSTVQKYFAPAICVATLLAASQSTPVTAAEPAVADVHNSQDVITVQENGEISSVESPSPHVQLRSAGERAPDCINATPEKGFVQVYNHCNWDIHVKVIFAFAPDSGCKLVVAGTRTNISPHIGRIDGVETC</sequence>
<dbReference type="Gene3D" id="2.60.40.20">
    <property type="entry name" value="Alpha-amylase inhibitor"/>
    <property type="match status" value="1"/>
</dbReference>
<name>A0A7H0SR14_9CORY</name>
<proteinExistence type="predicted"/>
<gene>
    <name evidence="1" type="ORF">GP475_10360</name>
</gene>
<dbReference type="GO" id="GO:0015066">
    <property type="term" value="F:alpha-amylase inhibitor activity"/>
    <property type="evidence" value="ECO:0007669"/>
    <property type="project" value="InterPro"/>
</dbReference>
<accession>A0A7H0SR14</accession>
<dbReference type="InterPro" id="IPR036379">
    <property type="entry name" value="A-amylase_inhib_sf"/>
</dbReference>
<dbReference type="Proteomes" id="UP000516320">
    <property type="component" value="Chromosome"/>
</dbReference>
<keyword evidence="2" id="KW-1185">Reference proteome</keyword>
<protein>
    <submittedName>
        <fullName evidence="1">Uncharacterized protein</fullName>
    </submittedName>
</protein>
<evidence type="ECO:0000313" key="2">
    <source>
        <dbReference type="Proteomes" id="UP000516320"/>
    </source>
</evidence>
<dbReference type="RefSeq" id="WP_187974298.1">
    <property type="nucleotide sequence ID" value="NZ_CP046884.1"/>
</dbReference>